<evidence type="ECO:0008006" key="2">
    <source>
        <dbReference type="Google" id="ProtNLM"/>
    </source>
</evidence>
<dbReference type="EMBL" id="AP035786">
    <property type="protein sequence ID" value="BFO72839.1"/>
    <property type="molecule type" value="Genomic_DNA"/>
</dbReference>
<protein>
    <recommendedName>
        <fullName evidence="2">Thioredoxin</fullName>
    </recommendedName>
</protein>
<dbReference type="InterPro" id="IPR036249">
    <property type="entry name" value="Thioredoxin-like_sf"/>
</dbReference>
<dbReference type="Gene3D" id="3.40.30.10">
    <property type="entry name" value="Glutaredoxin"/>
    <property type="match status" value="1"/>
</dbReference>
<evidence type="ECO:0000313" key="1">
    <source>
        <dbReference type="EMBL" id="BFO72839.1"/>
    </source>
</evidence>
<reference evidence="1" key="1">
    <citation type="submission" date="2024-07" db="EMBL/GenBank/DDBJ databases">
        <title>Complete genome sequence of Prevotella sp. YM-2024 GTC17254.</title>
        <authorList>
            <person name="Hayashi M."/>
            <person name="Muto Y."/>
            <person name="Tanaka K."/>
            <person name="Niwa H."/>
        </authorList>
    </citation>
    <scope>NUCLEOTIDE SEQUENCE</scope>
    <source>
        <strain evidence="1">GTC17254</strain>
    </source>
</reference>
<dbReference type="AlphaFoldDB" id="A0AB33IUF0"/>
<dbReference type="CDD" id="cd02947">
    <property type="entry name" value="TRX_family"/>
    <property type="match status" value="1"/>
</dbReference>
<proteinExistence type="predicted"/>
<accession>A0AB33IUF0</accession>
<gene>
    <name evidence="1" type="ORF">GTC17254_04360</name>
</gene>
<sequence>MILTEKMVQSLYCMWNKMKHLTTIQDIEQALTENRLCLFYIKAPDCGVCNVMLDKVSALVDTKPEVFSFFTDITEIPLIAGRFLVYSGPTVLLLMEGKEMYRASQFIDLYELDKRINQVIEAQSN</sequence>
<dbReference type="SUPFAM" id="SSF52833">
    <property type="entry name" value="Thioredoxin-like"/>
    <property type="match status" value="1"/>
</dbReference>
<organism evidence="1">
    <name type="scientific">Prevotella sp. GTC17254</name>
    <dbReference type="NCBI Taxonomy" id="3236794"/>
    <lineage>
        <taxon>Bacteria</taxon>
        <taxon>Pseudomonadati</taxon>
        <taxon>Bacteroidota</taxon>
        <taxon>Bacteroidia</taxon>
        <taxon>Bacteroidales</taxon>
        <taxon>Prevotellaceae</taxon>
        <taxon>Prevotella</taxon>
    </lineage>
</organism>
<name>A0AB33IUF0_9BACT</name>